<dbReference type="Proteomes" id="UP001148786">
    <property type="component" value="Unassembled WGS sequence"/>
</dbReference>
<name>A0A9W8JV28_9AGAR</name>
<keyword evidence="2" id="KW-0812">Transmembrane</keyword>
<evidence type="ECO:0000313" key="3">
    <source>
        <dbReference type="EMBL" id="KAJ3503209.1"/>
    </source>
</evidence>
<dbReference type="AlphaFoldDB" id="A0A9W8JV28"/>
<evidence type="ECO:0000256" key="2">
    <source>
        <dbReference type="SAM" id="Phobius"/>
    </source>
</evidence>
<dbReference type="EMBL" id="JANKHO010001172">
    <property type="protein sequence ID" value="KAJ3503209.1"/>
    <property type="molecule type" value="Genomic_DNA"/>
</dbReference>
<protein>
    <submittedName>
        <fullName evidence="3">Uncharacterized protein</fullName>
    </submittedName>
</protein>
<feature type="compositionally biased region" description="Low complexity" evidence="1">
    <location>
        <begin position="93"/>
        <end position="117"/>
    </location>
</feature>
<sequence length="372" mass="39238">MSDSTSILSLLLPPSHSSLLLPPPSSESGTGMLNSAVPIPTSWPSIPPVLVSVVVDQNAGAPSPIDVPLPTPARSSSSTPPDGTDPDIGHADSPSSLTGSLGSSSLPSVGSTPGTSPNTDLPTGGDAPASIPGPTASLGLQSNPPPSVTTPLEDIPQSTSMAGRAHPVLRRFNPTSRLRLIAPDHGSRPIVAPRWKVAERELRSEDGRVSREMGSWGGRGVMDPRWDGRKARSTWVPPLSPPPSHRTTSQIEDATRAARRSQRARREMLKEVEGFEQSDDEARTPRSGSYLITGAPSSSLPMLAPMPAKGAVSRAPEPAFAGSVNANYTTFLVTLVDGITSRRDFFIRRYTIIGISIVGLIILWASSRAREQ</sequence>
<feature type="transmembrane region" description="Helical" evidence="2">
    <location>
        <begin position="350"/>
        <end position="367"/>
    </location>
</feature>
<evidence type="ECO:0000256" key="1">
    <source>
        <dbReference type="SAM" id="MobiDB-lite"/>
    </source>
</evidence>
<feature type="region of interest" description="Disordered" evidence="1">
    <location>
        <begin position="1"/>
        <end position="41"/>
    </location>
</feature>
<feature type="compositionally biased region" description="Low complexity" evidence="1">
    <location>
        <begin position="1"/>
        <end position="20"/>
    </location>
</feature>
<organism evidence="3 4">
    <name type="scientific">Agrocybe chaxingu</name>
    <dbReference type="NCBI Taxonomy" id="84603"/>
    <lineage>
        <taxon>Eukaryota</taxon>
        <taxon>Fungi</taxon>
        <taxon>Dikarya</taxon>
        <taxon>Basidiomycota</taxon>
        <taxon>Agaricomycotina</taxon>
        <taxon>Agaricomycetes</taxon>
        <taxon>Agaricomycetidae</taxon>
        <taxon>Agaricales</taxon>
        <taxon>Agaricineae</taxon>
        <taxon>Strophariaceae</taxon>
        <taxon>Agrocybe</taxon>
    </lineage>
</organism>
<gene>
    <name evidence="3" type="ORF">NLJ89_g8536</name>
</gene>
<keyword evidence="2" id="KW-1133">Transmembrane helix</keyword>
<accession>A0A9W8JV28</accession>
<feature type="region of interest" description="Disordered" evidence="1">
    <location>
        <begin position="234"/>
        <end position="291"/>
    </location>
</feature>
<feature type="region of interest" description="Disordered" evidence="1">
    <location>
        <begin position="59"/>
        <end position="170"/>
    </location>
</feature>
<keyword evidence="2" id="KW-0472">Membrane</keyword>
<feature type="compositionally biased region" description="Basic and acidic residues" evidence="1">
    <location>
        <begin position="264"/>
        <end position="273"/>
    </location>
</feature>
<evidence type="ECO:0000313" key="4">
    <source>
        <dbReference type="Proteomes" id="UP001148786"/>
    </source>
</evidence>
<feature type="compositionally biased region" description="Low complexity" evidence="1">
    <location>
        <begin position="72"/>
        <end position="82"/>
    </location>
</feature>
<keyword evidence="4" id="KW-1185">Reference proteome</keyword>
<proteinExistence type="predicted"/>
<reference evidence="3" key="1">
    <citation type="submission" date="2022-07" db="EMBL/GenBank/DDBJ databases">
        <title>Genome Sequence of Agrocybe chaxingu.</title>
        <authorList>
            <person name="Buettner E."/>
        </authorList>
    </citation>
    <scope>NUCLEOTIDE SEQUENCE</scope>
    <source>
        <strain evidence="3">MP-N11</strain>
    </source>
</reference>
<comment type="caution">
    <text evidence="3">The sequence shown here is derived from an EMBL/GenBank/DDBJ whole genome shotgun (WGS) entry which is preliminary data.</text>
</comment>